<sequence>MSKKLSANAMDDVDRLFQCFKCGISPPASAMREKKRSKKMLNTENDSPGTCKKLQLSSLSRLSGKGQSNQIDGGLSLESVSGSRNVKKSVGRQFSPIVFYGSPNGVPPKRPLSLLRLLREIRIDLSEERKAISRKGVWATFPRQDEAIKFEKRHDNVRIFSYQDHFSGQRRFLVSTYEEFWKRYKSMDPRHRHHYEVIQEGLPCHMYFDLEFNQKENEGKNVDEMVDILISVILEALHEKYAIEGQEDWIVELDSSTKDKFSRHVIIIIPKVAFKDNSHVGAFVGELCSRIVNAKETDERLRKLFVHKEANDSASLLFVDTAVYSRNRCFRLAQSSKAGKTSVLLPTGRFKCKDMVSPPDHLHSSLCVVPHFLFHVAISASTSCFALEQVHKSDCEKLLVCQMESDCMKILCFDTEVNSNNLVRDQNAQKFQLNACTSDMSTSYFGGKSPFPQLDQFIESTASTGNLPGKIRCWYWFSEDGLIVYSMLRNRYCERIGREHKSNHVMYIIDLRRGIYYQKCYDPDCRDYRSPIRPVPDSYLPEDIIYHQGDTQSLCDNLYSEGECYVDNECDPDSAASRGSWWLEAVKVADDLESKPKTVEPLTWENCEEDDDWWVAAAEESLKQIASLIFIPAASFPSILSHETLIHHFQTNLPKHSSTITSPVRQNYTVSSPSSLLLMPSWSSSSSLPYMGVKLVTYFPHNSSQNLPGIHGSYTLFSSTTGQTLATMDGTVLTLYRTSSVSGLGSKILARDDSQVLIMVGSGALAPHLIKSHLAAKPSLRRVIIWNRTHQKAQDLAETLSKDPQHKVISFESHESLDAIIPLGDIISCATNSTVPLVKGEFLKPGTHLDLVGSFSHEMKECDDNAIQRGSVFVDNDTAMVEAGELVGAFERGVIKKEDICGNLVELIKGDKEGRKSSTEITVFKSVGSGTVDLLTAQLVHETYLSRC</sequence>
<dbReference type="EMBL" id="LR999458">
    <property type="protein sequence ID" value="CAE6236993.1"/>
    <property type="molecule type" value="Genomic_DNA"/>
</dbReference>
<dbReference type="InterPro" id="IPR003462">
    <property type="entry name" value="ODC_Mu_crystall"/>
</dbReference>
<dbReference type="GO" id="GO:0005634">
    <property type="term" value="C:nucleus"/>
    <property type="evidence" value="ECO:0007669"/>
    <property type="project" value="TreeGrafter"/>
</dbReference>
<dbReference type="InterPro" id="IPR023401">
    <property type="entry name" value="ODC_N"/>
</dbReference>
<dbReference type="Proteomes" id="UP000682877">
    <property type="component" value="Chromosome 8"/>
</dbReference>
<dbReference type="GO" id="GO:0009411">
    <property type="term" value="P:response to UV"/>
    <property type="evidence" value="ECO:0007669"/>
    <property type="project" value="TreeGrafter"/>
</dbReference>
<evidence type="ECO:0000256" key="5">
    <source>
        <dbReference type="ARBA" id="ARBA00047303"/>
    </source>
</evidence>
<evidence type="ECO:0000313" key="8">
    <source>
        <dbReference type="Proteomes" id="UP000682877"/>
    </source>
</evidence>
<dbReference type="PANTHER" id="PTHR31399:SF0">
    <property type="entry name" value="DNA-DIRECTED PRIMASE_POLYMERASE PROTEIN"/>
    <property type="match status" value="1"/>
</dbReference>
<dbReference type="InterPro" id="IPR036291">
    <property type="entry name" value="NAD(P)-bd_dom_sf"/>
</dbReference>
<proteinExistence type="inferred from homology"/>
<name>A0A8S2B455_ARAAE</name>
<accession>A0A8S2B455</accession>
<dbReference type="Gene3D" id="3.30.1780.10">
    <property type="entry name" value="ornithine cyclodeaminase, domain 1"/>
    <property type="match status" value="1"/>
</dbReference>
<gene>
    <name evidence="7" type="ORF">AARE701A_LOCUS21337</name>
</gene>
<evidence type="ECO:0000313" key="7">
    <source>
        <dbReference type="EMBL" id="CAE6236993.1"/>
    </source>
</evidence>
<dbReference type="PANTHER" id="PTHR31399">
    <property type="entry name" value="DNA-DIRECTED PRIMASE / POLYMERASE PROTEIN"/>
    <property type="match status" value="1"/>
</dbReference>
<dbReference type="Pfam" id="PF03121">
    <property type="entry name" value="Herpes_UL52"/>
    <property type="match status" value="1"/>
</dbReference>
<evidence type="ECO:0000256" key="1">
    <source>
        <dbReference type="ARBA" id="ARBA00008903"/>
    </source>
</evidence>
<dbReference type="Pfam" id="PF02423">
    <property type="entry name" value="OCD_Mu_crystall"/>
    <property type="match status" value="1"/>
</dbReference>
<dbReference type="GO" id="GO:0016491">
    <property type="term" value="F:oxidoreductase activity"/>
    <property type="evidence" value="ECO:0007669"/>
    <property type="project" value="UniProtKB-ARBA"/>
</dbReference>
<protein>
    <recommendedName>
        <fullName evidence="2">DNA-directed primase/polymerase protein</fullName>
        <ecNumber evidence="4">2.7.7.102</ecNumber>
    </recommendedName>
</protein>
<organism evidence="7 8">
    <name type="scientific">Arabidopsis arenosa</name>
    <name type="common">Sand rock-cress</name>
    <name type="synonym">Cardaminopsis arenosa</name>
    <dbReference type="NCBI Taxonomy" id="38785"/>
    <lineage>
        <taxon>Eukaryota</taxon>
        <taxon>Viridiplantae</taxon>
        <taxon>Streptophyta</taxon>
        <taxon>Embryophyta</taxon>
        <taxon>Tracheophyta</taxon>
        <taxon>Spermatophyta</taxon>
        <taxon>Magnoliopsida</taxon>
        <taxon>eudicotyledons</taxon>
        <taxon>Gunneridae</taxon>
        <taxon>Pentapetalae</taxon>
        <taxon>rosids</taxon>
        <taxon>malvids</taxon>
        <taxon>Brassicales</taxon>
        <taxon>Brassicaceae</taxon>
        <taxon>Camelineae</taxon>
        <taxon>Arabidopsis</taxon>
    </lineage>
</organism>
<comment type="catalytic activity">
    <reaction evidence="5">
        <text>DNA(n) + a 2'-deoxyribonucleoside 5'-triphosphate = DNA(n+1) + diphosphate</text>
        <dbReference type="Rhea" id="RHEA:22508"/>
        <dbReference type="Rhea" id="RHEA-COMP:17339"/>
        <dbReference type="Rhea" id="RHEA-COMP:17340"/>
        <dbReference type="ChEBI" id="CHEBI:33019"/>
        <dbReference type="ChEBI" id="CHEBI:61560"/>
        <dbReference type="ChEBI" id="CHEBI:173112"/>
        <dbReference type="EC" id="2.7.7.7"/>
    </reaction>
    <physiologicalReaction direction="left-to-right" evidence="5">
        <dbReference type="Rhea" id="RHEA:22509"/>
    </physiologicalReaction>
</comment>
<dbReference type="FunFam" id="3.30.1780.10:FF:000003">
    <property type="entry name" value="Protein SAR DEFICIENT 4"/>
    <property type="match status" value="1"/>
</dbReference>
<dbReference type="FunFam" id="3.40.50.720:FF:000311">
    <property type="entry name" value="Ornithine cyclodeaminase"/>
    <property type="match status" value="1"/>
</dbReference>
<dbReference type="EC" id="2.7.7.102" evidence="4"/>
<dbReference type="InterPro" id="IPR044917">
    <property type="entry name" value="PRIMPOL"/>
</dbReference>
<dbReference type="GO" id="GO:0042276">
    <property type="term" value="P:error-prone translesion synthesis"/>
    <property type="evidence" value="ECO:0007669"/>
    <property type="project" value="InterPro"/>
</dbReference>
<evidence type="ECO:0000256" key="6">
    <source>
        <dbReference type="SAM" id="MobiDB-lite"/>
    </source>
</evidence>
<dbReference type="SUPFAM" id="SSF51735">
    <property type="entry name" value="NAD(P)-binding Rossmann-fold domains"/>
    <property type="match status" value="1"/>
</dbReference>
<dbReference type="GO" id="GO:0003887">
    <property type="term" value="F:DNA-directed DNA polymerase activity"/>
    <property type="evidence" value="ECO:0007669"/>
    <property type="project" value="UniProtKB-EC"/>
</dbReference>
<keyword evidence="8" id="KW-1185">Reference proteome</keyword>
<comment type="similarity">
    <text evidence="1">Belongs to the ornithine cyclodeaminase/mu-crystallin family.</text>
</comment>
<reference evidence="7" key="1">
    <citation type="submission" date="2021-01" db="EMBL/GenBank/DDBJ databases">
        <authorList>
            <person name="Bezrukov I."/>
        </authorList>
    </citation>
    <scope>NUCLEOTIDE SEQUENCE</scope>
</reference>
<dbReference type="Gene3D" id="3.40.50.720">
    <property type="entry name" value="NAD(P)-binding Rossmann-like Domain"/>
    <property type="match status" value="1"/>
</dbReference>
<evidence type="ECO:0000256" key="4">
    <source>
        <dbReference type="ARBA" id="ARBA00044768"/>
    </source>
</evidence>
<feature type="region of interest" description="Disordered" evidence="6">
    <location>
        <begin position="31"/>
        <end position="52"/>
    </location>
</feature>
<dbReference type="GO" id="GO:0005759">
    <property type="term" value="C:mitochondrial matrix"/>
    <property type="evidence" value="ECO:0007669"/>
    <property type="project" value="TreeGrafter"/>
</dbReference>
<dbReference type="GO" id="GO:0006264">
    <property type="term" value="P:mitochondrial DNA replication"/>
    <property type="evidence" value="ECO:0007669"/>
    <property type="project" value="TreeGrafter"/>
</dbReference>
<dbReference type="GO" id="GO:0019752">
    <property type="term" value="P:carboxylic acid metabolic process"/>
    <property type="evidence" value="ECO:0007669"/>
    <property type="project" value="UniProtKB-ARBA"/>
</dbReference>
<dbReference type="NCBIfam" id="NF004793">
    <property type="entry name" value="PRK06141.1"/>
    <property type="match status" value="1"/>
</dbReference>
<evidence type="ECO:0000256" key="3">
    <source>
        <dbReference type="ARBA" id="ARBA00044677"/>
    </source>
</evidence>
<dbReference type="GO" id="GO:0003682">
    <property type="term" value="F:chromatin binding"/>
    <property type="evidence" value="ECO:0007669"/>
    <property type="project" value="TreeGrafter"/>
</dbReference>
<dbReference type="AlphaFoldDB" id="A0A8S2B455"/>
<comment type="catalytic activity">
    <reaction evidence="3">
        <text>ssDNA + n NTP = ssDNA/pppN(pN)n-1 hybrid + (n-1) diphosphate.</text>
        <dbReference type="EC" id="2.7.7.102"/>
    </reaction>
</comment>
<evidence type="ECO:0000256" key="2">
    <source>
        <dbReference type="ARBA" id="ARBA00026139"/>
    </source>
</evidence>
<dbReference type="GO" id="GO:0031297">
    <property type="term" value="P:replication fork processing"/>
    <property type="evidence" value="ECO:0007669"/>
    <property type="project" value="TreeGrafter"/>
</dbReference>